<dbReference type="PANTHER" id="PTHR11669">
    <property type="entry name" value="REPLICATION FACTOR C / DNA POLYMERASE III GAMMA-TAU SUBUNIT"/>
    <property type="match status" value="1"/>
</dbReference>
<accession>A0ABS9WG18</accession>
<dbReference type="InterPro" id="IPR027417">
    <property type="entry name" value="P-loop_NTPase"/>
</dbReference>
<dbReference type="Gene3D" id="3.40.50.300">
    <property type="entry name" value="P-loop containing nucleotide triphosphate hydrolases"/>
    <property type="match status" value="1"/>
</dbReference>
<dbReference type="Proteomes" id="UP001430755">
    <property type="component" value="Unassembled WGS sequence"/>
</dbReference>
<dbReference type="RefSeq" id="WP_242164412.1">
    <property type="nucleotide sequence ID" value="NZ_JAJMLW010000002.1"/>
</dbReference>
<dbReference type="EMBL" id="JAJMLW010000002">
    <property type="protein sequence ID" value="MCI2241808.1"/>
    <property type="molecule type" value="Genomic_DNA"/>
</dbReference>
<proteinExistence type="predicted"/>
<evidence type="ECO:0000313" key="1">
    <source>
        <dbReference type="EMBL" id="MCI2241808.1"/>
    </source>
</evidence>
<dbReference type="SUPFAM" id="SSF52540">
    <property type="entry name" value="P-loop containing nucleoside triphosphate hydrolases"/>
    <property type="match status" value="1"/>
</dbReference>
<evidence type="ECO:0000313" key="2">
    <source>
        <dbReference type="Proteomes" id="UP001430755"/>
    </source>
</evidence>
<protein>
    <submittedName>
        <fullName evidence="1">DNA polymerase III subunit</fullName>
    </submittedName>
</protein>
<dbReference type="PANTHER" id="PTHR11669:SF8">
    <property type="entry name" value="DNA POLYMERASE III SUBUNIT DELTA"/>
    <property type="match status" value="1"/>
</dbReference>
<sequence>MPDAFENILGQPKVREFLRASVASGRVSHAYLFAGPAGSNKTLAAYALAQAVLCPKGPRGPRGGRCGDCTACDRVMRRKHPDVRYFAPEGAAGYLVEQIRELVADTALAPIQGARKVYIIDRADLLGTAAANAFLKTLEEPPADVVIILLGRTRESVLPTIVSRCQVVPFRHIPASEAAGIVRQNTGASLETSRAAIEACGGSITRACEFLRAPGNERLRFRSRVLEVLASLRRADDWDVIGYAAEMVTASKLPLDVVREGQEAELAENADFLAKSAIRQIEARNKRQITAKSAECLRQLTAITASWLRDVLATSAGAPELVINVDARAAVADAAALADEASLARALAAVDRCEEALAYNVSPETCIDVLLFEIREALNGSGSTHQHSL</sequence>
<gene>
    <name evidence="1" type="ORF">LPT13_05500</name>
</gene>
<reference evidence="1" key="1">
    <citation type="submission" date="2021-11" db="EMBL/GenBank/DDBJ databases">
        <title>A Novel Adlercreutzia Species, isolated from a Allomyrina dichotoma larva feces.</title>
        <authorList>
            <person name="Suh M.K."/>
        </authorList>
    </citation>
    <scope>NUCLEOTIDE SEQUENCE</scope>
    <source>
        <strain evidence="1">JBNU-10</strain>
    </source>
</reference>
<comment type="caution">
    <text evidence="1">The sequence shown here is derived from an EMBL/GenBank/DDBJ whole genome shotgun (WGS) entry which is preliminary data.</text>
</comment>
<dbReference type="InterPro" id="IPR050238">
    <property type="entry name" value="DNA_Rep/Repair_Clamp_Loader"/>
</dbReference>
<name>A0ABS9WG18_9ACTN</name>
<keyword evidence="2" id="KW-1185">Reference proteome</keyword>
<dbReference type="Pfam" id="PF13177">
    <property type="entry name" value="DNA_pol3_delta2"/>
    <property type="match status" value="1"/>
</dbReference>
<organism evidence="1 2">
    <name type="scientific">Adlercreutzia faecimuris</name>
    <dbReference type="NCBI Taxonomy" id="2897341"/>
    <lineage>
        <taxon>Bacteria</taxon>
        <taxon>Bacillati</taxon>
        <taxon>Actinomycetota</taxon>
        <taxon>Coriobacteriia</taxon>
        <taxon>Eggerthellales</taxon>
        <taxon>Eggerthellaceae</taxon>
        <taxon>Adlercreutzia</taxon>
    </lineage>
</organism>